<comment type="catalytic activity">
    <reaction evidence="1">
        <text>Hydrolysis of alkylated DNA, releasing 3-methyladenine, 3-methylguanine, 7-methylguanine and 7-methyladenine.</text>
        <dbReference type="EC" id="3.2.2.21"/>
    </reaction>
</comment>
<protein>
    <recommendedName>
        <fullName evidence="3">DNA-3-methyladenine glycosylase II</fullName>
        <ecNumber evidence="3">3.2.2.21</ecNumber>
    </recommendedName>
</protein>
<dbReference type="Pfam" id="PF00730">
    <property type="entry name" value="HhH-GPD"/>
    <property type="match status" value="1"/>
</dbReference>
<evidence type="ECO:0000256" key="6">
    <source>
        <dbReference type="SAM" id="MobiDB-lite"/>
    </source>
</evidence>
<dbReference type="FunFam" id="1.10.340.30:FF:000004">
    <property type="entry name" value="DNA-3-methyladenine glycosylase II"/>
    <property type="match status" value="1"/>
</dbReference>
<accession>A0A5E4WI39</accession>
<evidence type="ECO:0000313" key="9">
    <source>
        <dbReference type="Proteomes" id="UP000366819"/>
    </source>
</evidence>
<dbReference type="GO" id="GO:0043916">
    <property type="term" value="F:DNA-7-methylguanine glycosylase activity"/>
    <property type="evidence" value="ECO:0007669"/>
    <property type="project" value="TreeGrafter"/>
</dbReference>
<dbReference type="SUPFAM" id="SSF48150">
    <property type="entry name" value="DNA-glycosylase"/>
    <property type="match status" value="1"/>
</dbReference>
<dbReference type="PANTHER" id="PTHR43003:SF5">
    <property type="entry name" value="DNA-3-METHYLADENINE GLYCOSYLASE"/>
    <property type="match status" value="1"/>
</dbReference>
<dbReference type="Gene3D" id="1.10.1670.40">
    <property type="match status" value="1"/>
</dbReference>
<reference evidence="8 9" key="1">
    <citation type="submission" date="2019-08" db="EMBL/GenBank/DDBJ databases">
        <authorList>
            <person name="Peeters C."/>
        </authorList>
    </citation>
    <scope>NUCLEOTIDE SEQUENCE [LARGE SCALE GENOMIC DNA]</scope>
    <source>
        <strain evidence="8 9">LMG 31011</strain>
    </source>
</reference>
<dbReference type="PANTHER" id="PTHR43003">
    <property type="entry name" value="DNA-3-METHYLADENINE GLYCOSYLASE"/>
    <property type="match status" value="1"/>
</dbReference>
<dbReference type="CDD" id="cd00056">
    <property type="entry name" value="ENDO3c"/>
    <property type="match status" value="1"/>
</dbReference>
<dbReference type="EMBL" id="CABPSN010000004">
    <property type="protein sequence ID" value="VVE24727.1"/>
    <property type="molecule type" value="Genomic_DNA"/>
</dbReference>
<dbReference type="GO" id="GO:0006307">
    <property type="term" value="P:DNA alkylation repair"/>
    <property type="evidence" value="ECO:0007669"/>
    <property type="project" value="TreeGrafter"/>
</dbReference>
<evidence type="ECO:0000259" key="7">
    <source>
        <dbReference type="SMART" id="SM00478"/>
    </source>
</evidence>
<dbReference type="Gene3D" id="1.10.340.30">
    <property type="entry name" value="Hypothetical protein, domain 2"/>
    <property type="match status" value="1"/>
</dbReference>
<dbReference type="InterPro" id="IPR051912">
    <property type="entry name" value="Alkylbase_DNA_Glycosylase/TA"/>
</dbReference>
<dbReference type="EC" id="3.2.2.21" evidence="3"/>
<evidence type="ECO:0000256" key="5">
    <source>
        <dbReference type="ARBA" id="ARBA00023204"/>
    </source>
</evidence>
<evidence type="ECO:0000256" key="4">
    <source>
        <dbReference type="ARBA" id="ARBA00022763"/>
    </source>
</evidence>
<dbReference type="GO" id="GO:0008725">
    <property type="term" value="F:DNA-3-methyladenine glycosylase activity"/>
    <property type="evidence" value="ECO:0007669"/>
    <property type="project" value="TreeGrafter"/>
</dbReference>
<feature type="region of interest" description="Disordered" evidence="6">
    <location>
        <begin position="136"/>
        <end position="167"/>
    </location>
</feature>
<dbReference type="InterPro" id="IPR003265">
    <property type="entry name" value="HhH-GPD_domain"/>
</dbReference>
<feature type="compositionally biased region" description="Low complexity" evidence="6">
    <location>
        <begin position="149"/>
        <end position="158"/>
    </location>
</feature>
<feature type="compositionally biased region" description="Polar residues" evidence="6">
    <location>
        <begin position="57"/>
        <end position="69"/>
    </location>
</feature>
<dbReference type="SMART" id="SM00478">
    <property type="entry name" value="ENDO3c"/>
    <property type="match status" value="1"/>
</dbReference>
<feature type="region of interest" description="Disordered" evidence="6">
    <location>
        <begin position="28"/>
        <end position="122"/>
    </location>
</feature>
<comment type="similarity">
    <text evidence="2">Belongs to the alkylbase DNA glycosidase AlkA family.</text>
</comment>
<keyword evidence="4" id="KW-0227">DNA damage</keyword>
<dbReference type="GO" id="GO:0006285">
    <property type="term" value="P:base-excision repair, AP site formation"/>
    <property type="evidence" value="ECO:0007669"/>
    <property type="project" value="TreeGrafter"/>
</dbReference>
<feature type="domain" description="HhH-GPD" evidence="7">
    <location>
        <begin position="258"/>
        <end position="410"/>
    </location>
</feature>
<name>A0A5E4WI39_9BURK</name>
<evidence type="ECO:0000256" key="1">
    <source>
        <dbReference type="ARBA" id="ARBA00000086"/>
    </source>
</evidence>
<dbReference type="GO" id="GO:0032993">
    <property type="term" value="C:protein-DNA complex"/>
    <property type="evidence" value="ECO:0007669"/>
    <property type="project" value="TreeGrafter"/>
</dbReference>
<dbReference type="Proteomes" id="UP000366819">
    <property type="component" value="Unassembled WGS sequence"/>
</dbReference>
<feature type="compositionally biased region" description="Low complexity" evidence="6">
    <location>
        <begin position="92"/>
        <end position="109"/>
    </location>
</feature>
<proteinExistence type="inferred from homology"/>
<gene>
    <name evidence="8" type="ORF">PAQ31011_03349</name>
</gene>
<evidence type="ECO:0000256" key="3">
    <source>
        <dbReference type="ARBA" id="ARBA00012000"/>
    </source>
</evidence>
<evidence type="ECO:0000313" key="8">
    <source>
        <dbReference type="EMBL" id="VVE24727.1"/>
    </source>
</evidence>
<evidence type="ECO:0000256" key="2">
    <source>
        <dbReference type="ARBA" id="ARBA00010817"/>
    </source>
</evidence>
<dbReference type="GO" id="GO:0032131">
    <property type="term" value="F:alkylated DNA binding"/>
    <property type="evidence" value="ECO:0007669"/>
    <property type="project" value="TreeGrafter"/>
</dbReference>
<dbReference type="InterPro" id="IPR011257">
    <property type="entry name" value="DNA_glycosylase"/>
</dbReference>
<keyword evidence="9" id="KW-1185">Reference proteome</keyword>
<dbReference type="AlphaFoldDB" id="A0A5E4WI39"/>
<organism evidence="8 9">
    <name type="scientific">Pandoraea aquatica</name>
    <dbReference type="NCBI Taxonomy" id="2508290"/>
    <lineage>
        <taxon>Bacteria</taxon>
        <taxon>Pseudomonadati</taxon>
        <taxon>Pseudomonadota</taxon>
        <taxon>Betaproteobacteria</taxon>
        <taxon>Burkholderiales</taxon>
        <taxon>Burkholderiaceae</taxon>
        <taxon>Pandoraea</taxon>
    </lineage>
</organism>
<keyword evidence="5" id="KW-0234">DNA repair</keyword>
<sequence length="416" mass="44002">MASCLSATHRGKTLMVTRKSVAAKVATATPAAKRSAKGSTTAKPVSAPVDGARRSPLKSTGSIGSTATRTAAVKSTAKPTVKPAAKSKIKPAGKAAAGKTAKAPAKSSGVGAARKASVSKAGKIEKAEPVVAKKAASKVPVKTPRKTAAKSAAKSGAEAKPDASSVATTRRVIAKRDGETRIVTPEIERLEHEVVEQAVTGVVPLPVAPGATRPDFWDQACADLMKRDRILKKLIPQFGPAHLTGRGEPFVTLARSIVGQQISVKAAQAVWDRVVAICPKLSPSQFIKAGHDALAGCGLSRRKAEYILDLATHFKSGALHVDAWASMDDEAVIAELTGIRGIGRWTAEMFLMFNLLRPDVLPLDDVGLINAISVNYFSGEPVTRSEAREVAANWEPWRSVATWYMWRSLEPVPVEY</sequence>